<keyword evidence="6" id="KW-1185">Reference proteome</keyword>
<keyword evidence="3" id="KW-0804">Transcription</keyword>
<dbReference type="Pfam" id="PF12833">
    <property type="entry name" value="HTH_18"/>
    <property type="match status" value="1"/>
</dbReference>
<evidence type="ECO:0000313" key="5">
    <source>
        <dbReference type="EMBL" id="MUN38390.1"/>
    </source>
</evidence>
<dbReference type="SUPFAM" id="SSF46689">
    <property type="entry name" value="Homeodomain-like"/>
    <property type="match status" value="2"/>
</dbReference>
<proteinExistence type="predicted"/>
<dbReference type="SMART" id="SM00342">
    <property type="entry name" value="HTH_ARAC"/>
    <property type="match status" value="1"/>
</dbReference>
<reference evidence="5 6" key="1">
    <citation type="submission" date="2019-11" db="EMBL/GenBank/DDBJ databases">
        <authorList>
            <person name="Cao P."/>
        </authorList>
    </citation>
    <scope>NUCLEOTIDE SEQUENCE [LARGE SCALE GENOMIC DNA]</scope>
    <source>
        <strain evidence="5 6">NEAU-AAG5</strain>
    </source>
</reference>
<dbReference type="EMBL" id="WOFH01000005">
    <property type="protein sequence ID" value="MUN38390.1"/>
    <property type="molecule type" value="Genomic_DNA"/>
</dbReference>
<dbReference type="InterPro" id="IPR009057">
    <property type="entry name" value="Homeodomain-like_sf"/>
</dbReference>
<dbReference type="PROSITE" id="PS01124">
    <property type="entry name" value="HTH_ARAC_FAMILY_2"/>
    <property type="match status" value="1"/>
</dbReference>
<organism evidence="5 6">
    <name type="scientific">Actinomadura litoris</name>
    <dbReference type="NCBI Taxonomy" id="2678616"/>
    <lineage>
        <taxon>Bacteria</taxon>
        <taxon>Bacillati</taxon>
        <taxon>Actinomycetota</taxon>
        <taxon>Actinomycetes</taxon>
        <taxon>Streptosporangiales</taxon>
        <taxon>Thermomonosporaceae</taxon>
        <taxon>Actinomadura</taxon>
    </lineage>
</organism>
<comment type="caution">
    <text evidence="5">The sequence shown here is derived from an EMBL/GenBank/DDBJ whole genome shotgun (WGS) entry which is preliminary data.</text>
</comment>
<evidence type="ECO:0000256" key="2">
    <source>
        <dbReference type="ARBA" id="ARBA00023125"/>
    </source>
</evidence>
<evidence type="ECO:0000256" key="1">
    <source>
        <dbReference type="ARBA" id="ARBA00023015"/>
    </source>
</evidence>
<dbReference type="PANTHER" id="PTHR46796">
    <property type="entry name" value="HTH-TYPE TRANSCRIPTIONAL ACTIVATOR RHAS-RELATED"/>
    <property type="match status" value="1"/>
</dbReference>
<accession>A0A7K1L1S7</accession>
<dbReference type="InterPro" id="IPR018060">
    <property type="entry name" value="HTH_AraC"/>
</dbReference>
<protein>
    <submittedName>
        <fullName evidence="5">Helix-turn-helix domain-containing protein</fullName>
    </submittedName>
</protein>
<dbReference type="GO" id="GO:0003700">
    <property type="term" value="F:DNA-binding transcription factor activity"/>
    <property type="evidence" value="ECO:0007669"/>
    <property type="project" value="InterPro"/>
</dbReference>
<sequence>MNPRWGREADDPVDAATERAVEDAIEIMREKLGEHITVDDLARATMFSRFHFSRAFQRITGMSPGRFLSAMRIQEAKRLLLGSPRPVAEIARLVGYPGADAFVAGFSEAVGLSPGEYRRLNGLAGAIPRDCHRWMAGVASVWTAPAAPAPAVAPPPTAVTGPTTAVAGNVSASG</sequence>
<evidence type="ECO:0000259" key="4">
    <source>
        <dbReference type="PROSITE" id="PS01124"/>
    </source>
</evidence>
<dbReference type="PROSITE" id="PS00041">
    <property type="entry name" value="HTH_ARAC_FAMILY_1"/>
    <property type="match status" value="1"/>
</dbReference>
<dbReference type="Gene3D" id="1.10.10.60">
    <property type="entry name" value="Homeodomain-like"/>
    <property type="match status" value="2"/>
</dbReference>
<evidence type="ECO:0000256" key="3">
    <source>
        <dbReference type="ARBA" id="ARBA00023163"/>
    </source>
</evidence>
<dbReference type="GO" id="GO:0043565">
    <property type="term" value="F:sequence-specific DNA binding"/>
    <property type="evidence" value="ECO:0007669"/>
    <property type="project" value="InterPro"/>
</dbReference>
<feature type="domain" description="HTH araC/xylS-type" evidence="4">
    <location>
        <begin position="22"/>
        <end position="120"/>
    </location>
</feature>
<gene>
    <name evidence="5" type="ORF">GNZ18_17520</name>
</gene>
<dbReference type="AlphaFoldDB" id="A0A7K1L1S7"/>
<dbReference type="InterPro" id="IPR018062">
    <property type="entry name" value="HTH_AraC-typ_CS"/>
</dbReference>
<dbReference type="InterPro" id="IPR050204">
    <property type="entry name" value="AraC_XylS_family_regulators"/>
</dbReference>
<keyword evidence="1" id="KW-0805">Transcription regulation</keyword>
<keyword evidence="2" id="KW-0238">DNA-binding</keyword>
<dbReference type="PANTHER" id="PTHR46796:SF2">
    <property type="entry name" value="TRANSCRIPTIONAL REGULATORY PROTEIN"/>
    <property type="match status" value="1"/>
</dbReference>
<dbReference type="Proteomes" id="UP000432015">
    <property type="component" value="Unassembled WGS sequence"/>
</dbReference>
<name>A0A7K1L1S7_9ACTN</name>
<evidence type="ECO:0000313" key="6">
    <source>
        <dbReference type="Proteomes" id="UP000432015"/>
    </source>
</evidence>